<dbReference type="InterPro" id="IPR007889">
    <property type="entry name" value="HTH_Psq"/>
</dbReference>
<feature type="domain" description="HTH CENPB-type" evidence="4">
    <location>
        <begin position="182"/>
        <end position="255"/>
    </location>
</feature>
<feature type="compositionally biased region" description="Low complexity" evidence="3">
    <location>
        <begin position="342"/>
        <end position="365"/>
    </location>
</feature>
<dbReference type="Pfam" id="PF03221">
    <property type="entry name" value="HTH_Tnp_Tc5"/>
    <property type="match status" value="1"/>
</dbReference>
<dbReference type="SUPFAM" id="SSF46689">
    <property type="entry name" value="Homeodomain-like"/>
    <property type="match status" value="2"/>
</dbReference>
<proteinExistence type="predicted"/>
<dbReference type="InterPro" id="IPR050863">
    <property type="entry name" value="CenT-Element_Derived"/>
</dbReference>
<evidence type="ECO:0000256" key="3">
    <source>
        <dbReference type="SAM" id="MobiDB-lite"/>
    </source>
</evidence>
<protein>
    <recommendedName>
        <fullName evidence="4">HTH CENPB-type domain-containing protein</fullName>
    </recommendedName>
</protein>
<dbReference type="STRING" id="692275.N1QL74"/>
<dbReference type="GO" id="GO:0005634">
    <property type="term" value="C:nucleus"/>
    <property type="evidence" value="ECO:0007669"/>
    <property type="project" value="TreeGrafter"/>
</dbReference>
<gene>
    <name evidence="5" type="ORF">SEPMUDRAFT_146146</name>
</gene>
<dbReference type="Proteomes" id="UP000016931">
    <property type="component" value="Unassembled WGS sequence"/>
</dbReference>
<dbReference type="OMA" id="QWPSMLT"/>
<dbReference type="PANTHER" id="PTHR19303:SF70">
    <property type="entry name" value="HTH CENPB-TYPE DOMAIN-CONTAINING PROTEIN"/>
    <property type="match status" value="1"/>
</dbReference>
<dbReference type="Gene3D" id="1.10.10.60">
    <property type="entry name" value="Homeodomain-like"/>
    <property type="match status" value="2"/>
</dbReference>
<keyword evidence="2" id="KW-0539">Nucleus</keyword>
<dbReference type="GeneID" id="27900615"/>
<evidence type="ECO:0000259" key="4">
    <source>
        <dbReference type="PROSITE" id="PS51253"/>
    </source>
</evidence>
<sequence length="531" mass="57593">MTVDAMADDERNTAYRSSPPSNWNHFPIHPHSHHGTPAQEYQGFSFASPQLPMEPSAFASGVQQRSMHHHLQPLVMPQWPSMLSSQAHAPYQSMYQQPMQTMHPVSTGPLMTPLSATSTKSTSTPRKTLTDLDRKRMCQYAEEHPNSKQTEIGAIFGVERSTVSKVLRQKEKFLFQDDGSRSPVKRAKGRSPDIERALAVWAKNQEKKGNPLSDDLIRAQARAFAATTSSPDHLVSLSSSWIGKFKLKNNLLGARSRKTSLVPDDPDHPAAASSSSHTPGDLSPTSPSAPGSPSPIDLQSAQSYESQKRGSPDDYFDFASNRNGPHHAQSTTSLHSAYTENGPSSFSPGPLSPTTSPFFTPDSGTAPSPFVPPSLQARPILVGPSSAANSHRPRSQTFPCLEPAYVSSSGDATTPKYSTSSDLNASTQGPLDALTSLDEAMSMHDSESRPPTVTPLDTMRPPPLPAHAARRESGLAPGLAQGITPEEARQALRVVLRFIEQHGVVDYHETLTMGTLMEKLKLQQPPARAHS</sequence>
<dbReference type="eggNOG" id="ENOG502S9XT">
    <property type="taxonomic scope" value="Eukaryota"/>
</dbReference>
<dbReference type="AlphaFoldDB" id="N1QL74"/>
<feature type="region of interest" description="Disordered" evidence="3">
    <location>
        <begin position="258"/>
        <end position="430"/>
    </location>
</feature>
<keyword evidence="6" id="KW-1185">Reference proteome</keyword>
<dbReference type="OrthoDB" id="9909311at2759"/>
<dbReference type="Pfam" id="PF04218">
    <property type="entry name" value="CENP-B_N"/>
    <property type="match status" value="1"/>
</dbReference>
<dbReference type="HOGENOM" id="CLU_021861_1_0_1"/>
<feature type="compositionally biased region" description="Polar residues" evidence="3">
    <location>
        <begin position="406"/>
        <end position="429"/>
    </location>
</feature>
<accession>N1QL74</accession>
<evidence type="ECO:0000256" key="2">
    <source>
        <dbReference type="ARBA" id="ARBA00023242"/>
    </source>
</evidence>
<organism evidence="5 6">
    <name type="scientific">Sphaerulina musiva (strain SO2202)</name>
    <name type="common">Poplar stem canker fungus</name>
    <name type="synonym">Septoria musiva</name>
    <dbReference type="NCBI Taxonomy" id="692275"/>
    <lineage>
        <taxon>Eukaryota</taxon>
        <taxon>Fungi</taxon>
        <taxon>Dikarya</taxon>
        <taxon>Ascomycota</taxon>
        <taxon>Pezizomycotina</taxon>
        <taxon>Dothideomycetes</taxon>
        <taxon>Dothideomycetidae</taxon>
        <taxon>Mycosphaerellales</taxon>
        <taxon>Mycosphaerellaceae</taxon>
        <taxon>Sphaerulina</taxon>
    </lineage>
</organism>
<evidence type="ECO:0000313" key="5">
    <source>
        <dbReference type="EMBL" id="EMF17037.1"/>
    </source>
</evidence>
<dbReference type="RefSeq" id="XP_016765158.1">
    <property type="nucleotide sequence ID" value="XM_016903478.1"/>
</dbReference>
<evidence type="ECO:0000256" key="1">
    <source>
        <dbReference type="ARBA" id="ARBA00023125"/>
    </source>
</evidence>
<dbReference type="InterPro" id="IPR009057">
    <property type="entry name" value="Homeodomain-like_sf"/>
</dbReference>
<dbReference type="EMBL" id="KB456260">
    <property type="protein sequence ID" value="EMF17037.1"/>
    <property type="molecule type" value="Genomic_DNA"/>
</dbReference>
<dbReference type="SMART" id="SM00674">
    <property type="entry name" value="CENPB"/>
    <property type="match status" value="1"/>
</dbReference>
<evidence type="ECO:0000313" key="6">
    <source>
        <dbReference type="Proteomes" id="UP000016931"/>
    </source>
</evidence>
<dbReference type="PANTHER" id="PTHR19303">
    <property type="entry name" value="TRANSPOSON"/>
    <property type="match status" value="1"/>
</dbReference>
<feature type="region of interest" description="Disordered" evidence="3">
    <location>
        <begin position="1"/>
        <end position="38"/>
    </location>
</feature>
<feature type="compositionally biased region" description="Polar residues" evidence="3">
    <location>
        <begin position="320"/>
        <end position="341"/>
    </location>
</feature>
<feature type="compositionally biased region" description="Polar residues" evidence="3">
    <location>
        <begin position="14"/>
        <end position="24"/>
    </location>
</feature>
<keyword evidence="1" id="KW-0238">DNA-binding</keyword>
<dbReference type="InterPro" id="IPR006600">
    <property type="entry name" value="HTH_CenpB_DNA-bd_dom"/>
</dbReference>
<reference evidence="5 6" key="1">
    <citation type="journal article" date="2012" name="PLoS Pathog.">
        <title>Diverse lifestyles and strategies of plant pathogenesis encoded in the genomes of eighteen Dothideomycetes fungi.</title>
        <authorList>
            <person name="Ohm R.A."/>
            <person name="Feau N."/>
            <person name="Henrissat B."/>
            <person name="Schoch C.L."/>
            <person name="Horwitz B.A."/>
            <person name="Barry K.W."/>
            <person name="Condon B.J."/>
            <person name="Copeland A.C."/>
            <person name="Dhillon B."/>
            <person name="Glaser F."/>
            <person name="Hesse C.N."/>
            <person name="Kosti I."/>
            <person name="LaButti K."/>
            <person name="Lindquist E.A."/>
            <person name="Lucas S."/>
            <person name="Salamov A.A."/>
            <person name="Bradshaw R.E."/>
            <person name="Ciuffetti L."/>
            <person name="Hamelin R.C."/>
            <person name="Kema G.H.J."/>
            <person name="Lawrence C."/>
            <person name="Scott J.A."/>
            <person name="Spatafora J.W."/>
            <person name="Turgeon B.G."/>
            <person name="de Wit P.J.G.M."/>
            <person name="Zhong S."/>
            <person name="Goodwin S.B."/>
            <person name="Grigoriev I.V."/>
        </authorList>
    </citation>
    <scope>NUCLEOTIDE SEQUENCE [LARGE SCALE GENOMIC DNA]</scope>
    <source>
        <strain evidence="5 6">SO2202</strain>
    </source>
</reference>
<name>N1QL74_SPHMS</name>
<dbReference type="PROSITE" id="PS51253">
    <property type="entry name" value="HTH_CENPB"/>
    <property type="match status" value="1"/>
</dbReference>
<dbReference type="GO" id="GO:0003677">
    <property type="term" value="F:DNA binding"/>
    <property type="evidence" value="ECO:0007669"/>
    <property type="project" value="UniProtKB-KW"/>
</dbReference>
<feature type="compositionally biased region" description="Low complexity" evidence="3">
    <location>
        <begin position="269"/>
        <end position="295"/>
    </location>
</feature>